<dbReference type="GO" id="GO:0000976">
    <property type="term" value="F:transcription cis-regulatory region binding"/>
    <property type="evidence" value="ECO:0007669"/>
    <property type="project" value="TreeGrafter"/>
</dbReference>
<keyword evidence="3" id="KW-0804">Transcription</keyword>
<dbReference type="PANTHER" id="PTHR30055:SF234">
    <property type="entry name" value="HTH-TYPE TRANSCRIPTIONAL REGULATOR BETI"/>
    <property type="match status" value="1"/>
</dbReference>
<gene>
    <name evidence="7" type="ORF">AO501_18340</name>
</gene>
<dbReference type="PANTHER" id="PTHR30055">
    <property type="entry name" value="HTH-TYPE TRANSCRIPTIONAL REGULATOR RUTR"/>
    <property type="match status" value="1"/>
</dbReference>
<protein>
    <submittedName>
        <fullName evidence="7">TetR family transcriptional regulator</fullName>
    </submittedName>
</protein>
<evidence type="ECO:0000259" key="6">
    <source>
        <dbReference type="PROSITE" id="PS50977"/>
    </source>
</evidence>
<organism evidence="7 8">
    <name type="scientific">Mycobacterium gordonae</name>
    <dbReference type="NCBI Taxonomy" id="1778"/>
    <lineage>
        <taxon>Bacteria</taxon>
        <taxon>Bacillati</taxon>
        <taxon>Actinomycetota</taxon>
        <taxon>Actinomycetes</taxon>
        <taxon>Mycobacteriales</taxon>
        <taxon>Mycobacteriaceae</taxon>
        <taxon>Mycobacterium</taxon>
    </lineage>
</organism>
<evidence type="ECO:0000256" key="3">
    <source>
        <dbReference type="ARBA" id="ARBA00023163"/>
    </source>
</evidence>
<feature type="region of interest" description="Disordered" evidence="5">
    <location>
        <begin position="1"/>
        <end position="26"/>
    </location>
</feature>
<evidence type="ECO:0000256" key="4">
    <source>
        <dbReference type="PROSITE-ProRule" id="PRU00335"/>
    </source>
</evidence>
<proteinExistence type="predicted"/>
<dbReference type="InterPro" id="IPR001647">
    <property type="entry name" value="HTH_TetR"/>
</dbReference>
<dbReference type="Pfam" id="PF00440">
    <property type="entry name" value="TetR_N"/>
    <property type="match status" value="1"/>
</dbReference>
<feature type="domain" description="HTH tetR-type" evidence="6">
    <location>
        <begin position="24"/>
        <end position="84"/>
    </location>
</feature>
<feature type="DNA-binding region" description="H-T-H motif" evidence="4">
    <location>
        <begin position="47"/>
        <end position="66"/>
    </location>
</feature>
<dbReference type="OrthoDB" id="4823039at2"/>
<evidence type="ECO:0000313" key="8">
    <source>
        <dbReference type="Proteomes" id="UP000051677"/>
    </source>
</evidence>
<dbReference type="EMBL" id="LKTM01000361">
    <property type="protein sequence ID" value="KQH75992.1"/>
    <property type="molecule type" value="Genomic_DNA"/>
</dbReference>
<accession>A0A0Q2U5E6</accession>
<comment type="caution">
    <text evidence="7">The sequence shown here is derived from an EMBL/GenBank/DDBJ whole genome shotgun (WGS) entry which is preliminary data.</text>
</comment>
<dbReference type="SUPFAM" id="SSF46689">
    <property type="entry name" value="Homeodomain-like"/>
    <property type="match status" value="1"/>
</dbReference>
<reference evidence="7 8" key="1">
    <citation type="submission" date="2015-10" db="EMBL/GenBank/DDBJ databases">
        <title>Mycobacterium gordonae draft genome assembly.</title>
        <authorList>
            <person name="Ustinova V."/>
            <person name="Smirnova T."/>
            <person name="Blagodatskikh K."/>
            <person name="Varlamov D."/>
            <person name="Larionova E."/>
            <person name="Chernousova L."/>
        </authorList>
    </citation>
    <scope>NUCLEOTIDE SEQUENCE [LARGE SCALE GENOMIC DNA]</scope>
    <source>
        <strain evidence="7 8">CTRI 14-8773</strain>
    </source>
</reference>
<sequence>MRVSTSERESRRTYDNSRRQADAEARQRRIVTAGTALFVEKGFAATSIDQIAQAAGVSPQTVYAAFGSKAGVLSKAIDVAVLGDYGPETLVDRMPPLPDMSSVPKRMFFATAAHFARELHQRVAPLIQVMLQAGLDELRMRVTHEIRADCASWVEQLGPALRPSLTKDDAADILVTIMAPYLFSLFTVDLGRSPDQYEKWLADALARMLLRPELLSE</sequence>
<dbReference type="InterPro" id="IPR050109">
    <property type="entry name" value="HTH-type_TetR-like_transc_reg"/>
</dbReference>
<dbReference type="Proteomes" id="UP000051677">
    <property type="component" value="Unassembled WGS sequence"/>
</dbReference>
<dbReference type="PRINTS" id="PR00455">
    <property type="entry name" value="HTHTETR"/>
</dbReference>
<evidence type="ECO:0000256" key="2">
    <source>
        <dbReference type="ARBA" id="ARBA00023125"/>
    </source>
</evidence>
<keyword evidence="2 4" id="KW-0238">DNA-binding</keyword>
<name>A0A0Q2U5E6_MYCGO</name>
<dbReference type="AlphaFoldDB" id="A0A0Q2U5E6"/>
<evidence type="ECO:0000313" key="7">
    <source>
        <dbReference type="EMBL" id="KQH75992.1"/>
    </source>
</evidence>
<dbReference type="PROSITE" id="PS50977">
    <property type="entry name" value="HTH_TETR_2"/>
    <property type="match status" value="1"/>
</dbReference>
<dbReference type="GO" id="GO:0003700">
    <property type="term" value="F:DNA-binding transcription factor activity"/>
    <property type="evidence" value="ECO:0007669"/>
    <property type="project" value="TreeGrafter"/>
</dbReference>
<evidence type="ECO:0000256" key="1">
    <source>
        <dbReference type="ARBA" id="ARBA00023015"/>
    </source>
</evidence>
<keyword evidence="1" id="KW-0805">Transcription regulation</keyword>
<dbReference type="Gene3D" id="1.10.357.10">
    <property type="entry name" value="Tetracycline Repressor, domain 2"/>
    <property type="match status" value="1"/>
</dbReference>
<evidence type="ECO:0000256" key="5">
    <source>
        <dbReference type="SAM" id="MobiDB-lite"/>
    </source>
</evidence>
<dbReference type="InterPro" id="IPR009057">
    <property type="entry name" value="Homeodomain-like_sf"/>
</dbReference>